<dbReference type="Gene3D" id="3.30.420.10">
    <property type="entry name" value="Ribonuclease H-like superfamily/Ribonuclease H"/>
    <property type="match status" value="1"/>
</dbReference>
<organism evidence="3">
    <name type="scientific">Amblyomma sculptum</name>
    <name type="common">Tick</name>
    <dbReference type="NCBI Taxonomy" id="1581419"/>
    <lineage>
        <taxon>Eukaryota</taxon>
        <taxon>Metazoa</taxon>
        <taxon>Ecdysozoa</taxon>
        <taxon>Arthropoda</taxon>
        <taxon>Chelicerata</taxon>
        <taxon>Arachnida</taxon>
        <taxon>Acari</taxon>
        <taxon>Parasitiformes</taxon>
        <taxon>Ixodida</taxon>
        <taxon>Ixodoidea</taxon>
        <taxon>Ixodidae</taxon>
        <taxon>Amblyomminae</taxon>
        <taxon>Amblyomma</taxon>
    </lineage>
</organism>
<keyword evidence="3" id="KW-0648">Protein biosynthesis</keyword>
<dbReference type="SMART" id="SM00950">
    <property type="entry name" value="Piwi"/>
    <property type="match status" value="1"/>
</dbReference>
<name>A0A1E1XPJ1_AMBSC</name>
<reference evidence="3" key="1">
    <citation type="submission" date="2016-09" db="EMBL/GenBank/DDBJ databases">
        <authorList>
            <person name="Capua I."/>
            <person name="De Benedictis P."/>
            <person name="Joannis T."/>
            <person name="Lombin L.H."/>
            <person name="Cattoli G."/>
        </authorList>
    </citation>
    <scope>NUCLEOTIDE SEQUENCE</scope>
</reference>
<dbReference type="Pfam" id="PF02171">
    <property type="entry name" value="Piwi"/>
    <property type="match status" value="1"/>
</dbReference>
<protein>
    <submittedName>
        <fullName evidence="3">Putative eukaryotic translation initiation factor 2c</fullName>
    </submittedName>
</protein>
<keyword evidence="1" id="KW-0175">Coiled coil</keyword>
<dbReference type="InterPro" id="IPR012337">
    <property type="entry name" value="RNaseH-like_sf"/>
</dbReference>
<dbReference type="GO" id="GO:0003676">
    <property type="term" value="F:nucleic acid binding"/>
    <property type="evidence" value="ECO:0007669"/>
    <property type="project" value="InterPro"/>
</dbReference>
<dbReference type="InterPro" id="IPR036397">
    <property type="entry name" value="RNaseH_sf"/>
</dbReference>
<dbReference type="GO" id="GO:0003743">
    <property type="term" value="F:translation initiation factor activity"/>
    <property type="evidence" value="ECO:0007669"/>
    <property type="project" value="UniProtKB-KW"/>
</dbReference>
<sequence>YPKFPCIFVGDKYFYPMEKCFPVKYGKCVQILKEFTLEEHIKKYMRMTPQDKFNKAIEAVDKGTDRSLLRSFFECLSTSPVELTARQLKPFPFEAEQTVSFRVDHWIIANACSNDHLAENQLETFISTLIREGDKLKVHLNRNNYRHMDFTKTEPFRMLSDIKSGFPTVQVVFVVLDKNSSRYNRIKYYAETQFGLITQCVTKENFYKKKQIGSVLSNVMRKVKAKIGGAEKVMPADVGAFSFDHVMIIGADVSHHGPNEKGKPSVAAIVASIDARASRYVATFRVQAQDPTTKKRVEIIEDMENVAKELLRTYKAKMKAEPKKIIFYRDGVSEGQFSQVLQSELRALRAACDDELEERPAITFLTVQKRHRTRFLRDASYNVQQGTVVDTVITHPHDFDFYLCSHNSPLGTARPAHYYVLWDEIGFTSDDLQKLTYGLCHVYARCRSPVSIPAPVYYAHHAATRASCYLQVRDDERESSTFKLSDDVKAKMFFI</sequence>
<reference evidence="3" key="2">
    <citation type="journal article" date="2017" name="Front. Cell. Infect. Microbiol.">
        <title>Analysis of the Salivary Gland Transcriptome of Unfed and Partially Fed Amblyomma sculptum Ticks and Descriptive Proteome of the Saliva.</title>
        <authorList>
            <person name="Esteves E."/>
            <person name="Maruyama S.R."/>
            <person name="Kawahara R."/>
            <person name="Fujita A."/>
            <person name="Martins L.A."/>
            <person name="Righi A.A."/>
            <person name="Costa F.B."/>
            <person name="Palmisano G."/>
            <person name="Labruna M.B."/>
            <person name="Sa-Nunes A."/>
            <person name="Ribeiro J.M.C."/>
            <person name="Fogaca A.C."/>
        </authorList>
    </citation>
    <scope>NUCLEOTIDE SEQUENCE</scope>
</reference>
<dbReference type="PANTHER" id="PTHR22891">
    <property type="entry name" value="EUKARYOTIC TRANSLATION INITIATION FACTOR 2C"/>
    <property type="match status" value="1"/>
</dbReference>
<accession>A0A1E1XPJ1</accession>
<feature type="non-terminal residue" evidence="3">
    <location>
        <position position="1"/>
    </location>
</feature>
<proteinExistence type="evidence at transcript level"/>
<dbReference type="AlphaFoldDB" id="A0A1E1XPJ1"/>
<evidence type="ECO:0000259" key="2">
    <source>
        <dbReference type="PROSITE" id="PS50822"/>
    </source>
</evidence>
<dbReference type="PROSITE" id="PS50822">
    <property type="entry name" value="PIWI"/>
    <property type="match status" value="1"/>
</dbReference>
<evidence type="ECO:0000313" key="3">
    <source>
        <dbReference type="EMBL" id="JAU01209.1"/>
    </source>
</evidence>
<dbReference type="SUPFAM" id="SSF53098">
    <property type="entry name" value="Ribonuclease H-like"/>
    <property type="match status" value="1"/>
</dbReference>
<keyword evidence="3" id="KW-0396">Initiation factor</keyword>
<feature type="coiled-coil region" evidence="1">
    <location>
        <begin position="300"/>
        <end position="358"/>
    </location>
</feature>
<feature type="domain" description="Piwi" evidence="2">
    <location>
        <begin position="171"/>
        <end position="471"/>
    </location>
</feature>
<dbReference type="EMBL" id="GFAA01002226">
    <property type="protein sequence ID" value="JAU01209.1"/>
    <property type="molecule type" value="mRNA"/>
</dbReference>
<dbReference type="Gene3D" id="3.40.50.2300">
    <property type="match status" value="1"/>
</dbReference>
<dbReference type="InterPro" id="IPR003165">
    <property type="entry name" value="Piwi"/>
</dbReference>
<evidence type="ECO:0000256" key="1">
    <source>
        <dbReference type="SAM" id="Coils"/>
    </source>
</evidence>